<feature type="chain" id="PRO_5003404016" evidence="1">
    <location>
        <begin position="25"/>
        <end position="81"/>
    </location>
</feature>
<keyword evidence="3" id="KW-1185">Reference proteome</keyword>
<dbReference type="AlphaFoldDB" id="G0MJC2"/>
<evidence type="ECO:0000313" key="2">
    <source>
        <dbReference type="EMBL" id="EGT32379.1"/>
    </source>
</evidence>
<gene>
    <name evidence="2" type="ORF">CAEBREN_06146</name>
</gene>
<reference evidence="3" key="1">
    <citation type="submission" date="2011-07" db="EMBL/GenBank/DDBJ databases">
        <authorList>
            <consortium name="Caenorhabditis brenneri Sequencing and Analysis Consortium"/>
            <person name="Wilson R.K."/>
        </authorList>
    </citation>
    <scope>NUCLEOTIDE SEQUENCE [LARGE SCALE GENOMIC DNA]</scope>
    <source>
        <strain evidence="3">PB2801</strain>
    </source>
</reference>
<dbReference type="EMBL" id="GL379797">
    <property type="protein sequence ID" value="EGT32379.1"/>
    <property type="molecule type" value="Genomic_DNA"/>
</dbReference>
<dbReference type="Proteomes" id="UP000008068">
    <property type="component" value="Unassembled WGS sequence"/>
</dbReference>
<dbReference type="InParanoid" id="G0MJC2"/>
<evidence type="ECO:0000256" key="1">
    <source>
        <dbReference type="SAM" id="SignalP"/>
    </source>
</evidence>
<dbReference type="HOGENOM" id="CLU_2575954_0_0_1"/>
<name>G0MJC2_CAEBE</name>
<sequence length="81" mass="8982">MSSRLMVFLVLSMLIMASIPTAEAKIMAAHDSKNVCVIELAKFALQKCGDRPLSDGLIEIFEYACKNSITIEELEEMVCPE</sequence>
<proteinExistence type="predicted"/>
<feature type="signal peptide" evidence="1">
    <location>
        <begin position="1"/>
        <end position="24"/>
    </location>
</feature>
<protein>
    <submittedName>
        <fullName evidence="2">Uncharacterized protein</fullName>
    </submittedName>
</protein>
<accession>G0MJC2</accession>
<keyword evidence="1" id="KW-0732">Signal</keyword>
<organism evidence="3">
    <name type="scientific">Caenorhabditis brenneri</name>
    <name type="common">Nematode worm</name>
    <dbReference type="NCBI Taxonomy" id="135651"/>
    <lineage>
        <taxon>Eukaryota</taxon>
        <taxon>Metazoa</taxon>
        <taxon>Ecdysozoa</taxon>
        <taxon>Nematoda</taxon>
        <taxon>Chromadorea</taxon>
        <taxon>Rhabditida</taxon>
        <taxon>Rhabditina</taxon>
        <taxon>Rhabditomorpha</taxon>
        <taxon>Rhabditoidea</taxon>
        <taxon>Rhabditidae</taxon>
        <taxon>Peloderinae</taxon>
        <taxon>Caenorhabditis</taxon>
    </lineage>
</organism>
<evidence type="ECO:0000313" key="3">
    <source>
        <dbReference type="Proteomes" id="UP000008068"/>
    </source>
</evidence>